<reference evidence="9" key="2">
    <citation type="submission" date="2020-06" db="EMBL/GenBank/DDBJ databases">
        <title>Helianthus annuus Genome sequencing and assembly Release 2.</title>
        <authorList>
            <person name="Gouzy J."/>
            <person name="Langlade N."/>
            <person name="Munos S."/>
        </authorList>
    </citation>
    <scope>NUCLEOTIDE SEQUENCE</scope>
    <source>
        <tissue evidence="9">Leaves</tissue>
    </source>
</reference>
<evidence type="ECO:0000256" key="6">
    <source>
        <dbReference type="ARBA" id="ARBA00022989"/>
    </source>
</evidence>
<keyword evidence="7" id="KW-0472">Membrane</keyword>
<dbReference type="Pfam" id="PF01697">
    <property type="entry name" value="Glyco_transf_92"/>
    <property type="match status" value="1"/>
</dbReference>
<evidence type="ECO:0000256" key="4">
    <source>
        <dbReference type="ARBA" id="ARBA00022679"/>
    </source>
</evidence>
<comment type="caution">
    <text evidence="9">The sequence shown here is derived from an EMBL/GenBank/DDBJ whole genome shotgun (WGS) entry which is preliminary data.</text>
</comment>
<keyword evidence="4 8" id="KW-0808">Transferase</keyword>
<dbReference type="Gramene" id="mRNA:HanXRQr2_Chr15g0683381">
    <property type="protein sequence ID" value="CDS:HanXRQr2_Chr15g0683381.1"/>
    <property type="gene ID" value="HanXRQr2_Chr15g0683381"/>
</dbReference>
<evidence type="ECO:0000256" key="7">
    <source>
        <dbReference type="ARBA" id="ARBA00023136"/>
    </source>
</evidence>
<dbReference type="EC" id="2.4.1.-" evidence="8"/>
<evidence type="ECO:0000256" key="5">
    <source>
        <dbReference type="ARBA" id="ARBA00022692"/>
    </source>
</evidence>
<dbReference type="InterPro" id="IPR008166">
    <property type="entry name" value="Glyco_transf_92"/>
</dbReference>
<name>A0A9K3DY84_HELAN</name>
<dbReference type="PANTHER" id="PTHR21461">
    <property type="entry name" value="GLYCOSYLTRANSFERASE FAMILY 92 PROTEIN"/>
    <property type="match status" value="1"/>
</dbReference>
<protein>
    <recommendedName>
        <fullName evidence="8">Glycosyltransferase family 92 protein</fullName>
        <ecNumber evidence="8">2.4.1.-</ecNumber>
    </recommendedName>
</protein>
<comment type="subcellular location">
    <subcellularLocation>
        <location evidence="1">Membrane</location>
        <topology evidence="1">Single-pass membrane protein</topology>
    </subcellularLocation>
</comment>
<keyword evidence="5" id="KW-0812">Transmembrane</keyword>
<dbReference type="PANTHER" id="PTHR21461:SF92">
    <property type="entry name" value="GLYCOSYLTRANSFERASE FAMILY 92 PROTEIN"/>
    <property type="match status" value="1"/>
</dbReference>
<comment type="similarity">
    <text evidence="2 8">Belongs to the glycosyltransferase 92 family.</text>
</comment>
<evidence type="ECO:0000256" key="2">
    <source>
        <dbReference type="ARBA" id="ARBA00007647"/>
    </source>
</evidence>
<gene>
    <name evidence="9" type="ORF">HanXRQr2_Chr15g0683381</name>
</gene>
<organism evidence="9 10">
    <name type="scientific">Helianthus annuus</name>
    <name type="common">Common sunflower</name>
    <dbReference type="NCBI Taxonomy" id="4232"/>
    <lineage>
        <taxon>Eukaryota</taxon>
        <taxon>Viridiplantae</taxon>
        <taxon>Streptophyta</taxon>
        <taxon>Embryophyta</taxon>
        <taxon>Tracheophyta</taxon>
        <taxon>Spermatophyta</taxon>
        <taxon>Magnoliopsida</taxon>
        <taxon>eudicotyledons</taxon>
        <taxon>Gunneridae</taxon>
        <taxon>Pentapetalae</taxon>
        <taxon>asterids</taxon>
        <taxon>campanulids</taxon>
        <taxon>Asterales</taxon>
        <taxon>Asteraceae</taxon>
        <taxon>Asteroideae</taxon>
        <taxon>Heliantheae alliance</taxon>
        <taxon>Heliantheae</taxon>
        <taxon>Helianthus</taxon>
    </lineage>
</organism>
<evidence type="ECO:0000313" key="9">
    <source>
        <dbReference type="EMBL" id="KAF5763694.1"/>
    </source>
</evidence>
<proteinExistence type="inferred from homology"/>
<evidence type="ECO:0000256" key="8">
    <source>
        <dbReference type="RuleBase" id="RU366017"/>
    </source>
</evidence>
<evidence type="ECO:0000256" key="3">
    <source>
        <dbReference type="ARBA" id="ARBA00022676"/>
    </source>
</evidence>
<dbReference type="GO" id="GO:0016020">
    <property type="term" value="C:membrane"/>
    <property type="evidence" value="ECO:0007669"/>
    <property type="project" value="UniProtKB-SubCell"/>
</dbReference>
<reference evidence="9" key="1">
    <citation type="journal article" date="2017" name="Nature">
        <title>The sunflower genome provides insights into oil metabolism, flowering and Asterid evolution.</title>
        <authorList>
            <person name="Badouin H."/>
            <person name="Gouzy J."/>
            <person name="Grassa C.J."/>
            <person name="Murat F."/>
            <person name="Staton S.E."/>
            <person name="Cottret L."/>
            <person name="Lelandais-Briere C."/>
            <person name="Owens G.L."/>
            <person name="Carrere S."/>
            <person name="Mayjonade B."/>
            <person name="Legrand L."/>
            <person name="Gill N."/>
            <person name="Kane N.C."/>
            <person name="Bowers J.E."/>
            <person name="Hubner S."/>
            <person name="Bellec A."/>
            <person name="Berard A."/>
            <person name="Berges H."/>
            <person name="Blanchet N."/>
            <person name="Boniface M.C."/>
            <person name="Brunel D."/>
            <person name="Catrice O."/>
            <person name="Chaidir N."/>
            <person name="Claudel C."/>
            <person name="Donnadieu C."/>
            <person name="Faraut T."/>
            <person name="Fievet G."/>
            <person name="Helmstetter N."/>
            <person name="King M."/>
            <person name="Knapp S.J."/>
            <person name="Lai Z."/>
            <person name="Le Paslier M.C."/>
            <person name="Lippi Y."/>
            <person name="Lorenzon L."/>
            <person name="Mandel J.R."/>
            <person name="Marage G."/>
            <person name="Marchand G."/>
            <person name="Marquand E."/>
            <person name="Bret-Mestries E."/>
            <person name="Morien E."/>
            <person name="Nambeesan S."/>
            <person name="Nguyen T."/>
            <person name="Pegot-Espagnet P."/>
            <person name="Pouilly N."/>
            <person name="Raftis F."/>
            <person name="Sallet E."/>
            <person name="Schiex T."/>
            <person name="Thomas J."/>
            <person name="Vandecasteele C."/>
            <person name="Vares D."/>
            <person name="Vear F."/>
            <person name="Vautrin S."/>
            <person name="Crespi M."/>
            <person name="Mangin B."/>
            <person name="Burke J.M."/>
            <person name="Salse J."/>
            <person name="Munos S."/>
            <person name="Vincourt P."/>
            <person name="Rieseberg L.H."/>
            <person name="Langlade N.B."/>
        </authorList>
    </citation>
    <scope>NUCLEOTIDE SEQUENCE</scope>
    <source>
        <tissue evidence="9">Leaves</tissue>
    </source>
</reference>
<keyword evidence="6" id="KW-1133">Transmembrane helix</keyword>
<keyword evidence="3 8" id="KW-0328">Glycosyltransferase</keyword>
<evidence type="ECO:0000256" key="1">
    <source>
        <dbReference type="ARBA" id="ARBA00004167"/>
    </source>
</evidence>
<keyword evidence="10" id="KW-1185">Reference proteome</keyword>
<accession>A0A9K3DY84</accession>
<dbReference type="GO" id="GO:0016757">
    <property type="term" value="F:glycosyltransferase activity"/>
    <property type="evidence" value="ECO:0007669"/>
    <property type="project" value="UniProtKB-UniRule"/>
</dbReference>
<sequence>MSNVTVQDIHEEERFDGYYYNQFLIVNDCLHRYRFMAKWMFFFDVDEFIFVPKKSTLKSVMDLLMEYTRFTIE</sequence>
<dbReference type="Proteomes" id="UP000215914">
    <property type="component" value="Unassembled WGS sequence"/>
</dbReference>
<dbReference type="AlphaFoldDB" id="A0A9K3DY84"/>
<dbReference type="EMBL" id="MNCJ02000330">
    <property type="protein sequence ID" value="KAF5763694.1"/>
    <property type="molecule type" value="Genomic_DNA"/>
</dbReference>
<evidence type="ECO:0000313" key="10">
    <source>
        <dbReference type="Proteomes" id="UP000215914"/>
    </source>
</evidence>